<dbReference type="Proteomes" id="UP000229390">
    <property type="component" value="Unassembled WGS sequence"/>
</dbReference>
<keyword evidence="1" id="KW-0472">Membrane</keyword>
<protein>
    <submittedName>
        <fullName evidence="2">Uncharacterized protein</fullName>
    </submittedName>
</protein>
<evidence type="ECO:0000313" key="3">
    <source>
        <dbReference type="Proteomes" id="UP000229390"/>
    </source>
</evidence>
<gene>
    <name evidence="2" type="ORF">COT34_02560</name>
</gene>
<dbReference type="EMBL" id="PEYE01000042">
    <property type="protein sequence ID" value="PIS38638.1"/>
    <property type="molecule type" value="Genomic_DNA"/>
</dbReference>
<evidence type="ECO:0000313" key="2">
    <source>
        <dbReference type="EMBL" id="PIS38638.1"/>
    </source>
</evidence>
<dbReference type="AlphaFoldDB" id="A0A2M6T049"/>
<comment type="caution">
    <text evidence="2">The sequence shown here is derived from an EMBL/GenBank/DDBJ whole genome shotgun (WGS) entry which is preliminary data.</text>
</comment>
<feature type="transmembrane region" description="Helical" evidence="1">
    <location>
        <begin position="88"/>
        <end position="108"/>
    </location>
</feature>
<name>A0A2M6T049_9BACT</name>
<sequence>MDFLIFQQKIIERIKQEKKRLVFRRRVLIFSAMAAVSLGGGAVSFSTLESSLIESGFLRYLSLIFSDFQTIVSLRSHFVLSLAETLPVARLTLFFVFILGAIISLAFLTKNIKPLFNLKKICLN</sequence>
<accession>A0A2M6T049</accession>
<organism evidence="2 3">
    <name type="scientific">Candidatus Nealsonbacteria bacterium CG08_land_8_20_14_0_20_43_11</name>
    <dbReference type="NCBI Taxonomy" id="1974706"/>
    <lineage>
        <taxon>Bacteria</taxon>
        <taxon>Candidatus Nealsoniibacteriota</taxon>
    </lineage>
</organism>
<proteinExistence type="predicted"/>
<keyword evidence="1" id="KW-1133">Transmembrane helix</keyword>
<feature type="transmembrane region" description="Helical" evidence="1">
    <location>
        <begin position="27"/>
        <end position="45"/>
    </location>
</feature>
<evidence type="ECO:0000256" key="1">
    <source>
        <dbReference type="SAM" id="Phobius"/>
    </source>
</evidence>
<keyword evidence="1" id="KW-0812">Transmembrane</keyword>
<reference evidence="3" key="1">
    <citation type="submission" date="2017-09" db="EMBL/GenBank/DDBJ databases">
        <title>Depth-based differentiation of microbial function through sediment-hosted aquifers and enrichment of novel symbionts in the deep terrestrial subsurface.</title>
        <authorList>
            <person name="Probst A.J."/>
            <person name="Ladd B."/>
            <person name="Jarett J.K."/>
            <person name="Geller-Mcgrath D.E."/>
            <person name="Sieber C.M.K."/>
            <person name="Emerson J.B."/>
            <person name="Anantharaman K."/>
            <person name="Thomas B.C."/>
            <person name="Malmstrom R."/>
            <person name="Stieglmeier M."/>
            <person name="Klingl A."/>
            <person name="Woyke T."/>
            <person name="Ryan C.M."/>
            <person name="Banfield J.F."/>
        </authorList>
    </citation>
    <scope>NUCLEOTIDE SEQUENCE [LARGE SCALE GENOMIC DNA]</scope>
</reference>